<comment type="caution">
    <text evidence="3">The sequence shown here is derived from an EMBL/GenBank/DDBJ whole genome shotgun (WGS) entry which is preliminary data.</text>
</comment>
<keyword evidence="4" id="KW-1185">Reference proteome</keyword>
<keyword evidence="2" id="KW-0472">Membrane</keyword>
<keyword evidence="2" id="KW-1133">Transmembrane helix</keyword>
<name>A0AAD7JEL3_9AGAR</name>
<feature type="region of interest" description="Disordered" evidence="1">
    <location>
        <begin position="98"/>
        <end position="134"/>
    </location>
</feature>
<keyword evidence="2" id="KW-0812">Transmembrane</keyword>
<organism evidence="3 4">
    <name type="scientific">Mycena maculata</name>
    <dbReference type="NCBI Taxonomy" id="230809"/>
    <lineage>
        <taxon>Eukaryota</taxon>
        <taxon>Fungi</taxon>
        <taxon>Dikarya</taxon>
        <taxon>Basidiomycota</taxon>
        <taxon>Agaricomycotina</taxon>
        <taxon>Agaricomycetes</taxon>
        <taxon>Agaricomycetidae</taxon>
        <taxon>Agaricales</taxon>
        <taxon>Marasmiineae</taxon>
        <taxon>Mycenaceae</taxon>
        <taxon>Mycena</taxon>
    </lineage>
</organism>
<feature type="compositionally biased region" description="Polar residues" evidence="1">
    <location>
        <begin position="117"/>
        <end position="134"/>
    </location>
</feature>
<protein>
    <submittedName>
        <fullName evidence="3">Uncharacterized protein</fullName>
    </submittedName>
</protein>
<evidence type="ECO:0000256" key="1">
    <source>
        <dbReference type="SAM" id="MobiDB-lite"/>
    </source>
</evidence>
<feature type="transmembrane region" description="Helical" evidence="2">
    <location>
        <begin position="65"/>
        <end position="85"/>
    </location>
</feature>
<evidence type="ECO:0000313" key="3">
    <source>
        <dbReference type="EMBL" id="KAJ7761873.1"/>
    </source>
</evidence>
<proteinExistence type="predicted"/>
<sequence>MSIQSIANYFKPHRSEALFRIRTNVFAVLLIAVLSSLVPRIPALPTALATALSGNRYRPWSSDWIYAWFCLLEVGAVTLLSLNILQAAYAVKYPRAPLPPSSSPAKTKGLRVAPATPQRSFRLSPNSSPQPQKSFSFGASGSALHLSSTSSYPSSPVSTPSRMLQYSGVSPSASTGTFVSSTSTTMTPSPILSTYLGKHGGEYNARPFDGAFLTELRKHPDSDEE</sequence>
<gene>
    <name evidence="3" type="ORF">DFH07DRAFT_411284</name>
</gene>
<dbReference type="Proteomes" id="UP001215280">
    <property type="component" value="Unassembled WGS sequence"/>
</dbReference>
<evidence type="ECO:0000256" key="2">
    <source>
        <dbReference type="SAM" id="Phobius"/>
    </source>
</evidence>
<dbReference type="EMBL" id="JARJLG010000044">
    <property type="protein sequence ID" value="KAJ7761873.1"/>
    <property type="molecule type" value="Genomic_DNA"/>
</dbReference>
<reference evidence="3" key="1">
    <citation type="submission" date="2023-03" db="EMBL/GenBank/DDBJ databases">
        <title>Massive genome expansion in bonnet fungi (Mycena s.s.) driven by repeated elements and novel gene families across ecological guilds.</title>
        <authorList>
            <consortium name="Lawrence Berkeley National Laboratory"/>
            <person name="Harder C.B."/>
            <person name="Miyauchi S."/>
            <person name="Viragh M."/>
            <person name="Kuo A."/>
            <person name="Thoen E."/>
            <person name="Andreopoulos B."/>
            <person name="Lu D."/>
            <person name="Skrede I."/>
            <person name="Drula E."/>
            <person name="Henrissat B."/>
            <person name="Morin E."/>
            <person name="Kohler A."/>
            <person name="Barry K."/>
            <person name="LaButti K."/>
            <person name="Morin E."/>
            <person name="Salamov A."/>
            <person name="Lipzen A."/>
            <person name="Mereny Z."/>
            <person name="Hegedus B."/>
            <person name="Baldrian P."/>
            <person name="Stursova M."/>
            <person name="Weitz H."/>
            <person name="Taylor A."/>
            <person name="Grigoriev I.V."/>
            <person name="Nagy L.G."/>
            <person name="Martin F."/>
            <person name="Kauserud H."/>
        </authorList>
    </citation>
    <scope>NUCLEOTIDE SEQUENCE</scope>
    <source>
        <strain evidence="3">CBHHK188m</strain>
    </source>
</reference>
<dbReference type="AlphaFoldDB" id="A0AAD7JEL3"/>
<accession>A0AAD7JEL3</accession>
<evidence type="ECO:0000313" key="4">
    <source>
        <dbReference type="Proteomes" id="UP001215280"/>
    </source>
</evidence>